<dbReference type="PANTHER" id="PTHR30069:SF53">
    <property type="entry name" value="COLICIN I RECEPTOR-RELATED"/>
    <property type="match status" value="1"/>
</dbReference>
<keyword evidence="6" id="KW-0406">Ion transport</keyword>
<evidence type="ECO:0008006" key="17">
    <source>
        <dbReference type="Google" id="ProtNLM"/>
    </source>
</evidence>
<comment type="similarity">
    <text evidence="10 11">Belongs to the TonB-dependent receptor family.</text>
</comment>
<feature type="compositionally biased region" description="Polar residues" evidence="12">
    <location>
        <begin position="54"/>
        <end position="68"/>
    </location>
</feature>
<dbReference type="Gene3D" id="2.170.130.10">
    <property type="entry name" value="TonB-dependent receptor, plug domain"/>
    <property type="match status" value="1"/>
</dbReference>
<feature type="domain" description="TonB-dependent receptor-like beta-barrel" evidence="13">
    <location>
        <begin position="445"/>
        <end position="903"/>
    </location>
</feature>
<comment type="caution">
    <text evidence="15">The sequence shown here is derived from an EMBL/GenBank/DDBJ whole genome shotgun (WGS) entry which is preliminary data.</text>
</comment>
<evidence type="ECO:0000259" key="13">
    <source>
        <dbReference type="Pfam" id="PF00593"/>
    </source>
</evidence>
<keyword evidence="3 10" id="KW-1134">Transmembrane beta strand</keyword>
<evidence type="ECO:0000256" key="7">
    <source>
        <dbReference type="ARBA" id="ARBA00023077"/>
    </source>
</evidence>
<dbReference type="PANTHER" id="PTHR30069">
    <property type="entry name" value="TONB-DEPENDENT OUTER MEMBRANE RECEPTOR"/>
    <property type="match status" value="1"/>
</dbReference>
<keyword evidence="9 10" id="KW-0998">Cell outer membrane</keyword>
<dbReference type="eggNOG" id="COG4771">
    <property type="taxonomic scope" value="Bacteria"/>
</dbReference>
<comment type="subcellular location">
    <subcellularLocation>
        <location evidence="1 10">Cell outer membrane</location>
        <topology evidence="1 10">Multi-pass membrane protein</topology>
    </subcellularLocation>
</comment>
<sequence length="946" mass="102570">MNEVTLPIQNPSKTRGKSREKRISSKAFAFTLSLSLATSLALADNERERERVTPAQQTAKDSALNSTHPLAPSAQGGGTKIDSSAQGGGIKVDSSALEKGKIQSSIKAGETKMRLSLNEVGANSTKDSSLESSKESNSNPSQESSAESNKDSSLDSNSNADSSSSVGSSQSTTSQKSSQHQSSQHQNSKRYDKLIKHDKQYDTLEAKQLQKVVVTAGGFEQDYTLAPASISTVSPKEVMSRPVRDLGEAIQYVPGVSIDSGVSKTSGYNISIRGSTDVLTLIDGKRSSTGGDALFPNGFGSAVNYFIPPMSAIERIEVIRGPASTLYGSDAMGGVVNIITKKSFDKWGASLQLNTTLQEEKRFGHQQGFNFYTAGPLNSAKNWGLTLRGSQYARFGVPLQNLVLPHLSANSAQASTLVGIAPGQMYNIGGRLQWNSLESVGSSPRDSVYLDLNYGAQLFDNSDGLLLSNWSQGWRPGNPAENLRRNNGYDTNYNIYQANAILSHQGNYYRNEGGIFESYKMDNTVQYNLTENDGRTVPQNTSVPNGTLATGPFNGVSAGDDRDLRAQDVIAEHKSKMFFNFGRNVGLNLGVGARYWYNTFNDNLLAVVAQGASSLKEQHIGAVYAEGEFALFNRVFLTLGGRGNFNSIFGSNFSPRAYIAYNIIDGWLTLKGGVSTGYKSPALNQLVNGIVSFSASGAQPTYGNPNLTPQTSVTYELSLLTDNDFFNLSVTGFYTDFKDRITSVGGFAQGTVVGTTGQICGATGNYTCSYYANLGEAKSYGAEVALGLRPIEVGYGEISLNGAYTFNHTYISRTAAGATGSTDQRLTNVPLHSVNASLNYDSKYFGAYIRQEVKTHLYRGNPNTPNTAAATLGEYYKPIYLTHLGVYGKPTENLRITFAVYNLLNRNFVDYQSYMGGNAGMTLTWANHYNYIREGRRYYISLQYDF</sequence>
<dbReference type="InterPro" id="IPR000531">
    <property type="entry name" value="Beta-barrel_TonB"/>
</dbReference>
<evidence type="ECO:0000256" key="1">
    <source>
        <dbReference type="ARBA" id="ARBA00004571"/>
    </source>
</evidence>
<dbReference type="OrthoDB" id="5389752at2"/>
<dbReference type="HOGENOM" id="CLU_008287_18_2_7"/>
<evidence type="ECO:0000256" key="10">
    <source>
        <dbReference type="PROSITE-ProRule" id="PRU01360"/>
    </source>
</evidence>
<evidence type="ECO:0000256" key="9">
    <source>
        <dbReference type="ARBA" id="ARBA00023237"/>
    </source>
</evidence>
<dbReference type="GO" id="GO:0015344">
    <property type="term" value="F:siderophore uptake transmembrane transporter activity"/>
    <property type="evidence" value="ECO:0007669"/>
    <property type="project" value="TreeGrafter"/>
</dbReference>
<evidence type="ECO:0000256" key="8">
    <source>
        <dbReference type="ARBA" id="ARBA00023136"/>
    </source>
</evidence>
<feature type="region of interest" description="Disordered" evidence="12">
    <location>
        <begin position="533"/>
        <end position="554"/>
    </location>
</feature>
<dbReference type="CDD" id="cd01347">
    <property type="entry name" value="ligand_gated_channel"/>
    <property type="match status" value="1"/>
</dbReference>
<dbReference type="GO" id="GO:0044718">
    <property type="term" value="P:siderophore transmembrane transport"/>
    <property type="evidence" value="ECO:0007669"/>
    <property type="project" value="TreeGrafter"/>
</dbReference>
<proteinExistence type="inferred from homology"/>
<feature type="region of interest" description="Disordered" evidence="12">
    <location>
        <begin position="1"/>
        <end position="22"/>
    </location>
</feature>
<keyword evidence="8 10" id="KW-0472">Membrane</keyword>
<gene>
    <name evidence="15" type="ORF">HMPREF2086_01691</name>
</gene>
<evidence type="ECO:0000256" key="3">
    <source>
        <dbReference type="ARBA" id="ARBA00022452"/>
    </source>
</evidence>
<evidence type="ECO:0000256" key="5">
    <source>
        <dbReference type="ARBA" id="ARBA00022729"/>
    </source>
</evidence>
<protein>
    <recommendedName>
        <fullName evidence="17">TonB-dependent receptor plug domain-containing protein</fullName>
    </recommendedName>
</protein>
<keyword evidence="5" id="KW-0732">Signal</keyword>
<reference evidence="15 16" key="1">
    <citation type="journal article" date="2014" name="Genome Announc.">
        <title>Draft genome sequences of six enterohepatic helicobacter species isolated from humans and one from rhesus macaques.</title>
        <authorList>
            <person name="Shen Z."/>
            <person name="Sheh A."/>
            <person name="Young S.K."/>
            <person name="Abouelliel A."/>
            <person name="Ward D.V."/>
            <person name="Earl A.M."/>
            <person name="Fox J.G."/>
        </authorList>
    </citation>
    <scope>NUCLEOTIDE SEQUENCE [LARGE SCALE GENOMIC DNA]</scope>
    <source>
        <strain evidence="15 16">MIT 99-5501</strain>
    </source>
</reference>
<dbReference type="InterPro" id="IPR039426">
    <property type="entry name" value="TonB-dep_rcpt-like"/>
</dbReference>
<evidence type="ECO:0000256" key="2">
    <source>
        <dbReference type="ARBA" id="ARBA00022448"/>
    </source>
</evidence>
<dbReference type="Pfam" id="PF07715">
    <property type="entry name" value="Plug"/>
    <property type="match status" value="1"/>
</dbReference>
<evidence type="ECO:0000313" key="16">
    <source>
        <dbReference type="Proteomes" id="UP000018731"/>
    </source>
</evidence>
<dbReference type="Gene3D" id="2.40.170.20">
    <property type="entry name" value="TonB-dependent receptor, beta-barrel domain"/>
    <property type="match status" value="1"/>
</dbReference>
<feature type="compositionally biased region" description="Low complexity" evidence="12">
    <location>
        <begin position="154"/>
        <end position="186"/>
    </location>
</feature>
<dbReference type="PROSITE" id="PS52016">
    <property type="entry name" value="TONB_DEPENDENT_REC_3"/>
    <property type="match status" value="1"/>
</dbReference>
<dbReference type="InterPro" id="IPR036942">
    <property type="entry name" value="Beta-barrel_TonB_sf"/>
</dbReference>
<evidence type="ECO:0000256" key="4">
    <source>
        <dbReference type="ARBA" id="ARBA00022692"/>
    </source>
</evidence>
<evidence type="ECO:0000256" key="11">
    <source>
        <dbReference type="RuleBase" id="RU003357"/>
    </source>
</evidence>
<dbReference type="PATRIC" id="fig|1357400.3.peg.2272"/>
<dbReference type="AlphaFoldDB" id="V8C751"/>
<keyword evidence="7 11" id="KW-0798">TonB box</keyword>
<dbReference type="Pfam" id="PF00593">
    <property type="entry name" value="TonB_dep_Rec_b-barrel"/>
    <property type="match status" value="1"/>
</dbReference>
<keyword evidence="16" id="KW-1185">Reference proteome</keyword>
<evidence type="ECO:0000256" key="12">
    <source>
        <dbReference type="SAM" id="MobiDB-lite"/>
    </source>
</evidence>
<feature type="domain" description="TonB-dependent receptor plug" evidence="14">
    <location>
        <begin position="226"/>
        <end position="335"/>
    </location>
</feature>
<feature type="region of interest" description="Disordered" evidence="12">
    <location>
        <begin position="42"/>
        <end position="190"/>
    </location>
</feature>
<dbReference type="InterPro" id="IPR037066">
    <property type="entry name" value="Plug_dom_sf"/>
</dbReference>
<dbReference type="RefSeq" id="WP_023928460.1">
    <property type="nucleotide sequence ID" value="NZ_KI669455.1"/>
</dbReference>
<organism evidence="15 16">
    <name type="scientific">Helicobacter macacae MIT 99-5501</name>
    <dbReference type="NCBI Taxonomy" id="1357400"/>
    <lineage>
        <taxon>Bacteria</taxon>
        <taxon>Pseudomonadati</taxon>
        <taxon>Campylobacterota</taxon>
        <taxon>Epsilonproteobacteria</taxon>
        <taxon>Campylobacterales</taxon>
        <taxon>Helicobacteraceae</taxon>
        <taxon>Helicobacter</taxon>
    </lineage>
</organism>
<dbReference type="STRING" id="1357400.HMPREF2086_01691"/>
<dbReference type="SUPFAM" id="SSF56935">
    <property type="entry name" value="Porins"/>
    <property type="match status" value="1"/>
</dbReference>
<dbReference type="EMBL" id="AZJI01000007">
    <property type="protein sequence ID" value="ETD22892.1"/>
    <property type="molecule type" value="Genomic_DNA"/>
</dbReference>
<keyword evidence="2 10" id="KW-0813">Transport</keyword>
<keyword evidence="4 10" id="KW-0812">Transmembrane</keyword>
<evidence type="ECO:0000259" key="14">
    <source>
        <dbReference type="Pfam" id="PF07715"/>
    </source>
</evidence>
<evidence type="ECO:0000256" key="6">
    <source>
        <dbReference type="ARBA" id="ARBA00023065"/>
    </source>
</evidence>
<feature type="compositionally biased region" description="Polar residues" evidence="12">
    <location>
        <begin position="533"/>
        <end position="548"/>
    </location>
</feature>
<feature type="compositionally biased region" description="Low complexity" evidence="12">
    <location>
        <begin position="135"/>
        <end position="147"/>
    </location>
</feature>
<name>V8C751_9HELI</name>
<evidence type="ECO:0000313" key="15">
    <source>
        <dbReference type="EMBL" id="ETD22892.1"/>
    </source>
</evidence>
<dbReference type="GO" id="GO:0009279">
    <property type="term" value="C:cell outer membrane"/>
    <property type="evidence" value="ECO:0007669"/>
    <property type="project" value="UniProtKB-SubCell"/>
</dbReference>
<accession>V8C751</accession>
<dbReference type="Proteomes" id="UP000018731">
    <property type="component" value="Unassembled WGS sequence"/>
</dbReference>
<dbReference type="InterPro" id="IPR012910">
    <property type="entry name" value="Plug_dom"/>
</dbReference>